<feature type="compositionally biased region" description="Polar residues" evidence="6">
    <location>
        <begin position="56"/>
        <end position="67"/>
    </location>
</feature>
<dbReference type="Proteomes" id="UP000774804">
    <property type="component" value="Unassembled WGS sequence"/>
</dbReference>
<reference evidence="13 14" key="1">
    <citation type="submission" date="2018-01" db="EMBL/GenBank/DDBJ databases">
        <title>Draft genome of the strawberry crown rot pathogen Phytophthora cactorum.</title>
        <authorList>
            <person name="Armitage A.D."/>
            <person name="Lysoe E."/>
            <person name="Nellist C.F."/>
            <person name="Harrison R.J."/>
            <person name="Brurberg M.B."/>
        </authorList>
    </citation>
    <scope>NUCLEOTIDE SEQUENCE [LARGE SCALE GENOMIC DNA]</scope>
    <source>
        <strain evidence="13 14">10300</strain>
    </source>
</reference>
<evidence type="ECO:0000313" key="9">
    <source>
        <dbReference type="EMBL" id="KAG2897017.1"/>
    </source>
</evidence>
<evidence type="ECO:0000313" key="14">
    <source>
        <dbReference type="Proteomes" id="UP000251314"/>
    </source>
</evidence>
<accession>A0A329RF42</accession>
<dbReference type="Pfam" id="PF04937">
    <property type="entry name" value="DUF659"/>
    <property type="match status" value="1"/>
</dbReference>
<sequence length="275" mass="30743">MNAQPSRHLYPHLRVCPRAPAATVTKWADYATQKKRKPGLVDSSSPSKRQRIGYEESSQMPSPTTEVSKAEEESFNVEIATVFFTVGIAFRVIDNPHMRRALTRYRPHMKLPTRHALATSLLDTVYTIEKDKLARLLRRQASGVFGYYNRGWSNINREGIVNYVIWSPGMHRPMMWSSSTIGSAAHTGAFMASEISRIIAEVEAAAGKVSAVVSDNAANMKKSRRMIEAKHPTMVFNGCSAHAMNLLLKDVFKLELFAEILKKAVKAVTFVRASC</sequence>
<dbReference type="EMBL" id="MJFZ01001138">
    <property type="protein sequence ID" value="RAW23080.1"/>
    <property type="molecule type" value="Genomic_DNA"/>
</dbReference>
<evidence type="ECO:0000313" key="10">
    <source>
        <dbReference type="EMBL" id="KAG2944175.1"/>
    </source>
</evidence>
<organism evidence="13 14">
    <name type="scientific">Phytophthora cactorum</name>
    <dbReference type="NCBI Taxonomy" id="29920"/>
    <lineage>
        <taxon>Eukaryota</taxon>
        <taxon>Sar</taxon>
        <taxon>Stramenopiles</taxon>
        <taxon>Oomycota</taxon>
        <taxon>Peronosporomycetes</taxon>
        <taxon>Peronosporales</taxon>
        <taxon>Peronosporaceae</taxon>
        <taxon>Phytophthora</taxon>
    </lineage>
</organism>
<dbReference type="Proteomes" id="UP000760860">
    <property type="component" value="Unassembled WGS sequence"/>
</dbReference>
<dbReference type="SUPFAM" id="SSF53098">
    <property type="entry name" value="Ribonuclease H-like"/>
    <property type="match status" value="1"/>
</dbReference>
<dbReference type="InterPro" id="IPR007021">
    <property type="entry name" value="DUF659"/>
</dbReference>
<dbReference type="GO" id="GO:0008270">
    <property type="term" value="F:zinc ion binding"/>
    <property type="evidence" value="ECO:0007669"/>
    <property type="project" value="UniProtKB-KW"/>
</dbReference>
<dbReference type="EMBL" id="RCMI01000817">
    <property type="protein sequence ID" value="KAG2897017.1"/>
    <property type="molecule type" value="Genomic_DNA"/>
</dbReference>
<dbReference type="Proteomes" id="UP000697107">
    <property type="component" value="Unassembled WGS sequence"/>
</dbReference>
<feature type="domain" description="DUF659" evidence="7">
    <location>
        <begin position="112"/>
        <end position="264"/>
    </location>
</feature>
<comment type="caution">
    <text evidence="13">The sequence shown here is derived from an EMBL/GenBank/DDBJ whole genome shotgun (WGS) entry which is preliminary data.</text>
</comment>
<dbReference type="AlphaFoldDB" id="A0A329RF42"/>
<evidence type="ECO:0000313" key="8">
    <source>
        <dbReference type="EMBL" id="KAG2850596.1"/>
    </source>
</evidence>
<dbReference type="PANTHER" id="PTHR46481">
    <property type="entry name" value="ZINC FINGER BED DOMAIN-CONTAINING PROTEIN 4"/>
    <property type="match status" value="1"/>
</dbReference>
<evidence type="ECO:0000256" key="5">
    <source>
        <dbReference type="ARBA" id="ARBA00023242"/>
    </source>
</evidence>
<dbReference type="STRING" id="29920.A0A329RF42"/>
<dbReference type="InterPro" id="IPR012337">
    <property type="entry name" value="RNaseH-like_sf"/>
</dbReference>
<dbReference type="PANTHER" id="PTHR46481:SF10">
    <property type="entry name" value="ZINC FINGER BED DOMAIN-CONTAINING PROTEIN 39"/>
    <property type="match status" value="1"/>
</dbReference>
<keyword evidence="4" id="KW-0862">Zinc</keyword>
<reference evidence="8" key="2">
    <citation type="submission" date="2018-10" db="EMBL/GenBank/DDBJ databases">
        <title>Effector identification in a new, highly contiguous assembly of the strawberry crown rot pathogen Phytophthora cactorum.</title>
        <authorList>
            <person name="Armitage A.D."/>
            <person name="Nellist C.F."/>
            <person name="Bates H."/>
            <person name="Vickerstaff R.J."/>
            <person name="Harrison R.J."/>
        </authorList>
    </citation>
    <scope>NUCLEOTIDE SEQUENCE</scope>
    <source>
        <strain evidence="8">15-7</strain>
        <strain evidence="9">4032</strain>
        <strain evidence="10">4040</strain>
        <strain evidence="11">P415</strain>
        <strain evidence="12">P421</strain>
    </source>
</reference>
<dbReference type="OrthoDB" id="6672003at2759"/>
<proteinExistence type="predicted"/>
<gene>
    <name evidence="13" type="ORF">PC110_g20486</name>
    <name evidence="8" type="ORF">PC113_g16641</name>
    <name evidence="9" type="ORF">PC115_g17347</name>
    <name evidence="10" type="ORF">PC117_g9171</name>
    <name evidence="11" type="ORF">PC118_g19231</name>
    <name evidence="12" type="ORF">PC129_g15064</name>
</gene>
<evidence type="ECO:0000256" key="3">
    <source>
        <dbReference type="ARBA" id="ARBA00022771"/>
    </source>
</evidence>
<evidence type="ECO:0000313" key="13">
    <source>
        <dbReference type="EMBL" id="RAW23080.1"/>
    </source>
</evidence>
<keyword evidence="5" id="KW-0539">Nucleus</keyword>
<dbReference type="EMBL" id="RCMV01000678">
    <property type="protein sequence ID" value="KAG3214014.1"/>
    <property type="molecule type" value="Genomic_DNA"/>
</dbReference>
<evidence type="ECO:0000259" key="7">
    <source>
        <dbReference type="Pfam" id="PF04937"/>
    </source>
</evidence>
<evidence type="ECO:0000256" key="6">
    <source>
        <dbReference type="SAM" id="MobiDB-lite"/>
    </source>
</evidence>
<evidence type="ECO:0000313" key="11">
    <source>
        <dbReference type="EMBL" id="KAG2966365.1"/>
    </source>
</evidence>
<evidence type="ECO:0000256" key="1">
    <source>
        <dbReference type="ARBA" id="ARBA00004123"/>
    </source>
</evidence>
<evidence type="ECO:0000256" key="4">
    <source>
        <dbReference type="ARBA" id="ARBA00022833"/>
    </source>
</evidence>
<keyword evidence="3" id="KW-0863">Zinc-finger</keyword>
<comment type="subcellular location">
    <subcellularLocation>
        <location evidence="1">Nucleus</location>
    </subcellularLocation>
</comment>
<dbReference type="InterPro" id="IPR052035">
    <property type="entry name" value="ZnF_BED_domain_contain"/>
</dbReference>
<name>A0A329RF42_9STRA</name>
<protein>
    <recommendedName>
        <fullName evidence="7">DUF659 domain-containing protein</fullName>
    </recommendedName>
</protein>
<dbReference type="EMBL" id="RCMK01000206">
    <property type="protein sequence ID" value="KAG2944175.1"/>
    <property type="molecule type" value="Genomic_DNA"/>
</dbReference>
<dbReference type="VEuPathDB" id="FungiDB:PC110_g20486"/>
<dbReference type="EMBL" id="RCML01001023">
    <property type="protein sequence ID" value="KAG2966365.1"/>
    <property type="molecule type" value="Genomic_DNA"/>
</dbReference>
<keyword evidence="14" id="KW-1185">Reference proteome</keyword>
<keyword evidence="2" id="KW-0479">Metal-binding</keyword>
<dbReference type="GO" id="GO:0005634">
    <property type="term" value="C:nucleus"/>
    <property type="evidence" value="ECO:0007669"/>
    <property type="project" value="UniProtKB-SubCell"/>
</dbReference>
<dbReference type="Proteomes" id="UP000735874">
    <property type="component" value="Unassembled WGS sequence"/>
</dbReference>
<evidence type="ECO:0000313" key="12">
    <source>
        <dbReference type="EMBL" id="KAG3214014.1"/>
    </source>
</evidence>
<evidence type="ECO:0000256" key="2">
    <source>
        <dbReference type="ARBA" id="ARBA00022723"/>
    </source>
</evidence>
<dbReference type="EMBL" id="RCMG01000672">
    <property type="protein sequence ID" value="KAG2850596.1"/>
    <property type="molecule type" value="Genomic_DNA"/>
</dbReference>
<feature type="region of interest" description="Disordered" evidence="6">
    <location>
        <begin position="34"/>
        <end position="69"/>
    </location>
</feature>
<dbReference type="Proteomes" id="UP000251314">
    <property type="component" value="Unassembled WGS sequence"/>
</dbReference>
<dbReference type="Proteomes" id="UP000736787">
    <property type="component" value="Unassembled WGS sequence"/>
</dbReference>